<evidence type="ECO:0000313" key="3">
    <source>
        <dbReference type="Proteomes" id="UP000236527"/>
    </source>
</evidence>
<accession>A0A2H6LPQ8</accession>
<dbReference type="Pfam" id="PF03435">
    <property type="entry name" value="Sacchrp_dh_NADP"/>
    <property type="match status" value="1"/>
</dbReference>
<organism evidence="2 3">
    <name type="scientific">Nostoc cycadae WK-1</name>
    <dbReference type="NCBI Taxonomy" id="1861711"/>
    <lineage>
        <taxon>Bacteria</taxon>
        <taxon>Bacillati</taxon>
        <taxon>Cyanobacteriota</taxon>
        <taxon>Cyanophyceae</taxon>
        <taxon>Nostocales</taxon>
        <taxon>Nostocaceae</taxon>
        <taxon>Nostoc</taxon>
    </lineage>
</organism>
<reference evidence="3" key="1">
    <citation type="journal article" date="2018" name="Genome Announc.">
        <title>Draft Genome Sequence of the Nitrogen-Fixing and Hormogonia-Inducing Cyanobacterium Nostoc cycadae Strain WK-1, Isolated from the Coralloid Roots of Cycas revoluta.</title>
        <authorList>
            <person name="Kanesaki Y."/>
            <person name="Hirose M."/>
            <person name="Hirose Y."/>
            <person name="Fujisawa T."/>
            <person name="Nakamura Y."/>
            <person name="Watanabe S."/>
            <person name="Matsunaga S."/>
            <person name="Uchida H."/>
            <person name="Murakami A."/>
        </authorList>
    </citation>
    <scope>NUCLEOTIDE SEQUENCE [LARGE SCALE GENOMIC DNA]</scope>
    <source>
        <strain evidence="3">WK-1</strain>
    </source>
</reference>
<dbReference type="Proteomes" id="UP000236527">
    <property type="component" value="Unassembled WGS sequence"/>
</dbReference>
<dbReference type="InterPro" id="IPR005097">
    <property type="entry name" value="Sacchrp_dh_NADP-bd"/>
</dbReference>
<dbReference type="InterPro" id="IPR036291">
    <property type="entry name" value="NAD(P)-bd_dom_sf"/>
</dbReference>
<evidence type="ECO:0000313" key="2">
    <source>
        <dbReference type="EMBL" id="GBE95198.1"/>
    </source>
</evidence>
<feature type="domain" description="Saccharopine dehydrogenase NADP binding" evidence="1">
    <location>
        <begin position="24"/>
        <end position="143"/>
    </location>
</feature>
<proteinExistence type="predicted"/>
<evidence type="ECO:0000259" key="1">
    <source>
        <dbReference type="Pfam" id="PF03435"/>
    </source>
</evidence>
<comment type="caution">
    <text evidence="2">The sequence shown here is derived from an EMBL/GenBank/DDBJ whole genome shotgun (WGS) entry which is preliminary data.</text>
</comment>
<keyword evidence="3" id="KW-1185">Reference proteome</keyword>
<name>A0A2H6LPQ8_9NOSO</name>
<sequence length="399" mass="44123">MTKTMINWSNTSNVAHTGVMTDRVLILGGRGRIGSSVAQDIANHTQAKITITGRTPETGSLPLAEREQYLSLDLVEVDKLREAIANSDLVVHCAGPFHYRDANVLKFCIEQGVNYIDVSDHRSFTSKALTYHEQAVASGVTAVINTGIFPGISNSMVRQGVEQFDEAEKIKLFYLVAGSGGAGITVMRTTFLGLQHPFEAWIDGKWQEVKPYSERELVDFPHYQRNGVYWFDMPETFTLPYAFPSVKNVVTKFGSFPDYYNHLTWIAAHIFPKWLMQRNGMIEFLSHVSHTMTDFTNRFSGIGVAVRSEVTGKKNGSTGVYASTVLHDNAAVATGCGTGTVAQLILEGKLHKPGVLPVENALPTDLFTQVMDCRGIKIEHTFLKYPEQVMSPHGKDSAT</sequence>
<gene>
    <name evidence="2" type="ORF">NCWK1_4981</name>
</gene>
<dbReference type="Gene3D" id="3.30.360.10">
    <property type="entry name" value="Dihydrodipicolinate Reductase, domain 2"/>
    <property type="match status" value="1"/>
</dbReference>
<dbReference type="PANTHER" id="PTHR43796:SF2">
    <property type="entry name" value="CARBOXYNORSPERMIDINE SYNTHASE"/>
    <property type="match status" value="1"/>
</dbReference>
<dbReference type="EMBL" id="BDGE01000099">
    <property type="protein sequence ID" value="GBE95198.1"/>
    <property type="molecule type" value="Genomic_DNA"/>
</dbReference>
<dbReference type="AlphaFoldDB" id="A0A2H6LPQ8"/>
<protein>
    <submittedName>
        <fullName evidence="2">Saccharopine dehydrogenase</fullName>
    </submittedName>
</protein>
<dbReference type="Gene3D" id="3.40.50.720">
    <property type="entry name" value="NAD(P)-binding Rossmann-like Domain"/>
    <property type="match status" value="1"/>
</dbReference>
<dbReference type="SUPFAM" id="SSF51735">
    <property type="entry name" value="NAD(P)-binding Rossmann-fold domains"/>
    <property type="match status" value="1"/>
</dbReference>
<dbReference type="PANTHER" id="PTHR43796">
    <property type="entry name" value="CARBOXYNORSPERMIDINE SYNTHASE"/>
    <property type="match status" value="1"/>
</dbReference>